<reference evidence="1" key="1">
    <citation type="submission" date="2019-04" db="EMBL/GenBank/DDBJ databases">
        <title>Microbes associate with the intestines of laboratory mice.</title>
        <authorList>
            <person name="Navarre W."/>
            <person name="Wong E."/>
            <person name="Huang K."/>
            <person name="Tropini C."/>
            <person name="Ng K."/>
            <person name="Yu B."/>
        </authorList>
    </citation>
    <scope>NUCLEOTIDE SEQUENCE</scope>
    <source>
        <strain evidence="1">NM73_A23</strain>
    </source>
</reference>
<sequence>MRKILLLLFLLAMLHDASAQIVFKPSDKAYVEKLLKSSASWRTKPMSETVIHFARLLKGIPYVGGTLDKGKEEQLVVNLRELDCTTYVETVMALAACTQRGETSFDDYCRHLREIRYAGGRVEYTARKHYFTYWMEENERQGIVSCTEPSLSDIKTGKHPFTAWQDFAKTPVNYMSTHVSSYKMLSAHPEWLPGIKRMEKTMAGKRYQYIPKAALGKSNISLLRRYIKDGDIIAIITSKKGLDTSHIGIAVWHADGLHMLNASQIHKKVVEEPMTLYAYMHKHPSQLGIRLCRMNGK</sequence>
<keyword evidence="2" id="KW-1185">Reference proteome</keyword>
<dbReference type="EMBL" id="SRZC01000036">
    <property type="protein sequence ID" value="TGX79833.1"/>
    <property type="molecule type" value="Genomic_DNA"/>
</dbReference>
<proteinExistence type="predicted"/>
<gene>
    <name evidence="1" type="ORF">E5358_14455</name>
</gene>
<evidence type="ECO:0000313" key="1">
    <source>
        <dbReference type="EMBL" id="TGX79833.1"/>
    </source>
</evidence>
<accession>A0AC61QLM8</accession>
<name>A0AC61QLM8_9BACT</name>
<protein>
    <submittedName>
        <fullName evidence="1">DUF1460 domain-containing protein</fullName>
    </submittedName>
</protein>
<evidence type="ECO:0000313" key="2">
    <source>
        <dbReference type="Proteomes" id="UP000308886"/>
    </source>
</evidence>
<dbReference type="Proteomes" id="UP000308886">
    <property type="component" value="Unassembled WGS sequence"/>
</dbReference>
<organism evidence="1 2">
    <name type="scientific">Palleniella muris</name>
    <dbReference type="NCBI Taxonomy" id="3038145"/>
    <lineage>
        <taxon>Bacteria</taxon>
        <taxon>Pseudomonadati</taxon>
        <taxon>Bacteroidota</taxon>
        <taxon>Bacteroidia</taxon>
        <taxon>Bacteroidales</taxon>
        <taxon>Prevotellaceae</taxon>
        <taxon>Palleniella</taxon>
    </lineage>
</organism>
<comment type="caution">
    <text evidence="1">The sequence shown here is derived from an EMBL/GenBank/DDBJ whole genome shotgun (WGS) entry which is preliminary data.</text>
</comment>